<accession>A0A0N5AR63</accession>
<dbReference type="InterPro" id="IPR036167">
    <property type="entry name" value="tRNA_intron_Endo_cat-like_sf"/>
</dbReference>
<dbReference type="Pfam" id="PF01974">
    <property type="entry name" value="tRNA_int_endo"/>
    <property type="match status" value="1"/>
</dbReference>
<evidence type="ECO:0000259" key="6">
    <source>
        <dbReference type="Pfam" id="PF01974"/>
    </source>
</evidence>
<dbReference type="Proteomes" id="UP000046393">
    <property type="component" value="Unplaced"/>
</dbReference>
<keyword evidence="3" id="KW-0819">tRNA processing</keyword>
<dbReference type="CDD" id="cd22363">
    <property type="entry name" value="tRNA-intron_lyase_C"/>
    <property type="match status" value="1"/>
</dbReference>
<dbReference type="GO" id="GO:0003676">
    <property type="term" value="F:nucleic acid binding"/>
    <property type="evidence" value="ECO:0007669"/>
    <property type="project" value="InterPro"/>
</dbReference>
<proteinExistence type="inferred from homology"/>
<name>A0A0N5AR63_9BILA</name>
<protein>
    <recommendedName>
        <fullName evidence="2">tRNA-intron lyase</fullName>
        <ecNumber evidence="2">4.6.1.16</ecNumber>
    </recommendedName>
</protein>
<dbReference type="WBParaSite" id="SMUV_0000719701-mRNA-1">
    <property type="protein sequence ID" value="SMUV_0000719701-mRNA-1"/>
    <property type="gene ID" value="SMUV_0000719701"/>
</dbReference>
<dbReference type="InterPro" id="IPR011856">
    <property type="entry name" value="tRNA_endonuc-like_dom_sf"/>
</dbReference>
<evidence type="ECO:0000256" key="4">
    <source>
        <dbReference type="ARBA" id="ARBA00023239"/>
    </source>
</evidence>
<keyword evidence="7" id="KW-1185">Reference proteome</keyword>
<dbReference type="NCBIfam" id="TIGR00324">
    <property type="entry name" value="endA"/>
    <property type="match status" value="1"/>
</dbReference>
<dbReference type="SUPFAM" id="SSF53032">
    <property type="entry name" value="tRNA-intron endonuclease catalytic domain-like"/>
    <property type="match status" value="1"/>
</dbReference>
<dbReference type="GO" id="GO:0000379">
    <property type="term" value="P:tRNA-type intron splice site recognition and cleavage"/>
    <property type="evidence" value="ECO:0007669"/>
    <property type="project" value="TreeGrafter"/>
</dbReference>
<feature type="domain" description="tRNA intron endonuclease catalytic" evidence="6">
    <location>
        <begin position="2"/>
        <end position="76"/>
    </location>
</feature>
<comment type="catalytic activity">
    <reaction evidence="5">
        <text>pretRNA = a 3'-half-tRNA molecule with a 5'-OH end + a 5'-half-tRNA molecule with a 2',3'-cyclic phosphate end + an intron with a 2',3'-cyclic phosphate and a 5'-hydroxyl terminus.</text>
        <dbReference type="EC" id="4.6.1.16"/>
    </reaction>
</comment>
<sequence>MKYTVFRDLWKRGFYMTDGLQFGCDYLLYEEKPGEEHAKYLVKCTNTMSTICPLDLAALSRVASQVKKDILLAIVAPDSFTPYYIVMSWWRC</sequence>
<dbReference type="EC" id="4.6.1.16" evidence="2"/>
<evidence type="ECO:0000313" key="8">
    <source>
        <dbReference type="WBParaSite" id="SMUV_0000719701-mRNA-1"/>
    </source>
</evidence>
<dbReference type="PANTHER" id="PTHR13070">
    <property type="entry name" value="TRNA-SPLICING ENDONUCLEASE SUBUNIT SEN34-RELATED"/>
    <property type="match status" value="1"/>
</dbReference>
<comment type="similarity">
    <text evidence="1">Belongs to the tRNA-intron endonuclease family.</text>
</comment>
<dbReference type="InterPro" id="IPR006677">
    <property type="entry name" value="tRNA_intron_Endonuc_cat-like"/>
</dbReference>
<dbReference type="GO" id="GO:0005634">
    <property type="term" value="C:nucleus"/>
    <property type="evidence" value="ECO:0007669"/>
    <property type="project" value="UniProtKB-ARBA"/>
</dbReference>
<evidence type="ECO:0000313" key="7">
    <source>
        <dbReference type="Proteomes" id="UP000046393"/>
    </source>
</evidence>
<evidence type="ECO:0000256" key="3">
    <source>
        <dbReference type="ARBA" id="ARBA00022694"/>
    </source>
</evidence>
<dbReference type="GO" id="GO:0000213">
    <property type="term" value="F:tRNA-intron lyase activity"/>
    <property type="evidence" value="ECO:0007669"/>
    <property type="project" value="UniProtKB-EC"/>
</dbReference>
<dbReference type="PANTHER" id="PTHR13070:SF0">
    <property type="entry name" value="TRNA-SPLICING ENDONUCLEASE SUBUNIT SEN34"/>
    <property type="match status" value="1"/>
</dbReference>
<evidence type="ECO:0000256" key="5">
    <source>
        <dbReference type="ARBA" id="ARBA00034031"/>
    </source>
</evidence>
<keyword evidence="4" id="KW-0456">Lyase</keyword>
<dbReference type="Gene3D" id="3.40.1350.10">
    <property type="match status" value="1"/>
</dbReference>
<dbReference type="STRING" id="451379.A0A0N5AR63"/>
<evidence type="ECO:0000256" key="2">
    <source>
        <dbReference type="ARBA" id="ARBA00012573"/>
    </source>
</evidence>
<dbReference type="AlphaFoldDB" id="A0A0N5AR63"/>
<evidence type="ECO:0000256" key="1">
    <source>
        <dbReference type="ARBA" id="ARBA00008078"/>
    </source>
</evidence>
<dbReference type="InterPro" id="IPR006676">
    <property type="entry name" value="tRNA_splic"/>
</dbReference>
<reference evidence="8" key="1">
    <citation type="submission" date="2017-02" db="UniProtKB">
        <authorList>
            <consortium name="WormBaseParasite"/>
        </authorList>
    </citation>
    <scope>IDENTIFICATION</scope>
</reference>
<organism evidence="7 8">
    <name type="scientific">Syphacia muris</name>
    <dbReference type="NCBI Taxonomy" id="451379"/>
    <lineage>
        <taxon>Eukaryota</taxon>
        <taxon>Metazoa</taxon>
        <taxon>Ecdysozoa</taxon>
        <taxon>Nematoda</taxon>
        <taxon>Chromadorea</taxon>
        <taxon>Rhabditida</taxon>
        <taxon>Spirurina</taxon>
        <taxon>Oxyuridomorpha</taxon>
        <taxon>Oxyuroidea</taxon>
        <taxon>Oxyuridae</taxon>
        <taxon>Syphacia</taxon>
    </lineage>
</organism>